<evidence type="ECO:0000256" key="4">
    <source>
        <dbReference type="ARBA" id="ARBA00022801"/>
    </source>
</evidence>
<evidence type="ECO:0000256" key="7">
    <source>
        <dbReference type="ARBA" id="ARBA00023180"/>
    </source>
</evidence>
<dbReference type="Gene3D" id="3.40.1090.10">
    <property type="entry name" value="Cytosolic phospholipase A2 catalytic domain"/>
    <property type="match status" value="1"/>
</dbReference>
<evidence type="ECO:0000256" key="1">
    <source>
        <dbReference type="ARBA" id="ARBA00008780"/>
    </source>
</evidence>
<dbReference type="SUPFAM" id="SSF52151">
    <property type="entry name" value="FabD/lysophospholipase-like"/>
    <property type="match status" value="1"/>
</dbReference>
<feature type="signal peptide" evidence="9">
    <location>
        <begin position="1"/>
        <end position="17"/>
    </location>
</feature>
<feature type="chain" id="PRO_5005125287" description="Lysophospholipase" evidence="9">
    <location>
        <begin position="18"/>
        <end position="211"/>
    </location>
</feature>
<reference evidence="11 12" key="1">
    <citation type="journal article" date="2009" name="Nature">
        <title>Evolution of pathogenicity and sexual reproduction in eight Candida genomes.</title>
        <authorList>
            <person name="Butler G."/>
            <person name="Rasmussen M.D."/>
            <person name="Lin M.F."/>
            <person name="Santos M.A."/>
            <person name="Sakthikumar S."/>
            <person name="Munro C.A."/>
            <person name="Rheinbay E."/>
            <person name="Grabherr M."/>
            <person name="Forche A."/>
            <person name="Reedy J.L."/>
            <person name="Agrafioti I."/>
            <person name="Arnaud M.B."/>
            <person name="Bates S."/>
            <person name="Brown A.J."/>
            <person name="Brunke S."/>
            <person name="Costanzo M.C."/>
            <person name="Fitzpatrick D.A."/>
            <person name="de Groot P.W."/>
            <person name="Harris D."/>
            <person name="Hoyer L.L."/>
            <person name="Hube B."/>
            <person name="Klis F.M."/>
            <person name="Kodira C."/>
            <person name="Lennard N."/>
            <person name="Logue M.E."/>
            <person name="Martin R."/>
            <person name="Neiman A.M."/>
            <person name="Nikolaou E."/>
            <person name="Quail M.A."/>
            <person name="Quinn J."/>
            <person name="Santos M.C."/>
            <person name="Schmitzberger F.F."/>
            <person name="Sherlock G."/>
            <person name="Shah P."/>
            <person name="Silverstein K.A."/>
            <person name="Skrzypek M.S."/>
            <person name="Soll D."/>
            <person name="Staggs R."/>
            <person name="Stansfield I."/>
            <person name="Stumpf M.P."/>
            <person name="Sudbery P.E."/>
            <person name="Srikantha T."/>
            <person name="Zeng Q."/>
            <person name="Berman J."/>
            <person name="Berriman M."/>
            <person name="Heitman J."/>
            <person name="Gow N.A."/>
            <person name="Lorenz M.C."/>
            <person name="Birren B.W."/>
            <person name="Kellis M."/>
            <person name="Cuomo C.A."/>
        </authorList>
    </citation>
    <scope>NUCLEOTIDE SEQUENCE [LARGE SCALE GENOMIC DNA]</scope>
    <source>
        <strain evidence="12">ATCC MYA-3404 / T1</strain>
    </source>
</reference>
<evidence type="ECO:0000256" key="9">
    <source>
        <dbReference type="RuleBase" id="RU362103"/>
    </source>
</evidence>
<keyword evidence="6 8" id="KW-0443">Lipid metabolism</keyword>
<dbReference type="GO" id="GO:0004622">
    <property type="term" value="F:phosphatidylcholine lysophospholipase activity"/>
    <property type="evidence" value="ECO:0007669"/>
    <property type="project" value="UniProtKB-EC"/>
</dbReference>
<evidence type="ECO:0000256" key="8">
    <source>
        <dbReference type="PROSITE-ProRule" id="PRU00555"/>
    </source>
</evidence>
<accession>C5M923</accession>
<keyword evidence="5 8" id="KW-0442">Lipid degradation</keyword>
<comment type="similarity">
    <text evidence="1 9">Belongs to the lysophospholipase family.</text>
</comment>
<dbReference type="EMBL" id="GG692397">
    <property type="protein sequence ID" value="EER34077.1"/>
    <property type="molecule type" value="Genomic_DNA"/>
</dbReference>
<keyword evidence="7" id="KW-0325">Glycoprotein</keyword>
<dbReference type="EC" id="3.1.1.5" evidence="2 9"/>
<dbReference type="GO" id="GO:0005576">
    <property type="term" value="C:extracellular region"/>
    <property type="evidence" value="ECO:0007669"/>
    <property type="project" value="TreeGrafter"/>
</dbReference>
<dbReference type="InterPro" id="IPR002642">
    <property type="entry name" value="LysoPLipase_cat_dom"/>
</dbReference>
<dbReference type="VEuPathDB" id="FungiDB:CTRG_02895"/>
<comment type="catalytic activity">
    <reaction evidence="9">
        <text>a 1-acyl-sn-glycero-3-phosphocholine + H2O = sn-glycerol 3-phosphocholine + a fatty acid + H(+)</text>
        <dbReference type="Rhea" id="RHEA:15177"/>
        <dbReference type="ChEBI" id="CHEBI:15377"/>
        <dbReference type="ChEBI" id="CHEBI:15378"/>
        <dbReference type="ChEBI" id="CHEBI:16870"/>
        <dbReference type="ChEBI" id="CHEBI:28868"/>
        <dbReference type="ChEBI" id="CHEBI:58168"/>
        <dbReference type="EC" id="3.1.1.5"/>
    </reaction>
</comment>
<evidence type="ECO:0000313" key="12">
    <source>
        <dbReference type="Proteomes" id="UP000002037"/>
    </source>
</evidence>
<dbReference type="Proteomes" id="UP000002037">
    <property type="component" value="Unassembled WGS sequence"/>
</dbReference>
<dbReference type="InterPro" id="IPR016035">
    <property type="entry name" value="Acyl_Trfase/lysoPLipase"/>
</dbReference>
<keyword evidence="3 9" id="KW-0732">Signal</keyword>
<keyword evidence="4 8" id="KW-0378">Hydrolase</keyword>
<dbReference type="RefSeq" id="XP_002548598.1">
    <property type="nucleotide sequence ID" value="XM_002548552.1"/>
</dbReference>
<evidence type="ECO:0000256" key="2">
    <source>
        <dbReference type="ARBA" id="ARBA00013274"/>
    </source>
</evidence>
<name>C5M923_CANTT</name>
<dbReference type="GO" id="GO:0005886">
    <property type="term" value="C:plasma membrane"/>
    <property type="evidence" value="ECO:0007669"/>
    <property type="project" value="TreeGrafter"/>
</dbReference>
<dbReference type="PANTHER" id="PTHR10728">
    <property type="entry name" value="CYTOSOLIC PHOSPHOLIPASE A2"/>
    <property type="match status" value="1"/>
</dbReference>
<dbReference type="GO" id="GO:0046475">
    <property type="term" value="P:glycerophospholipid catabolic process"/>
    <property type="evidence" value="ECO:0007669"/>
    <property type="project" value="TreeGrafter"/>
</dbReference>
<evidence type="ECO:0000256" key="6">
    <source>
        <dbReference type="ARBA" id="ARBA00023098"/>
    </source>
</evidence>
<dbReference type="HOGENOM" id="CLU_1304710_0_0_1"/>
<evidence type="ECO:0000256" key="5">
    <source>
        <dbReference type="ARBA" id="ARBA00022963"/>
    </source>
</evidence>
<gene>
    <name evidence="11" type="ORF">CTRG_02895</name>
</gene>
<evidence type="ECO:0000259" key="10">
    <source>
        <dbReference type="PROSITE" id="PS51210"/>
    </source>
</evidence>
<dbReference type="GeneID" id="8299344"/>
<dbReference type="PANTHER" id="PTHR10728:SF33">
    <property type="entry name" value="LYSOPHOSPHOLIPASE 1-RELATED"/>
    <property type="match status" value="1"/>
</dbReference>
<dbReference type="GO" id="GO:0005829">
    <property type="term" value="C:cytosol"/>
    <property type="evidence" value="ECO:0007669"/>
    <property type="project" value="TreeGrafter"/>
</dbReference>
<organism evidence="11 12">
    <name type="scientific">Candida tropicalis (strain ATCC MYA-3404 / T1)</name>
    <name type="common">Yeast</name>
    <dbReference type="NCBI Taxonomy" id="294747"/>
    <lineage>
        <taxon>Eukaryota</taxon>
        <taxon>Fungi</taxon>
        <taxon>Dikarya</taxon>
        <taxon>Ascomycota</taxon>
        <taxon>Saccharomycotina</taxon>
        <taxon>Pichiomycetes</taxon>
        <taxon>Debaryomycetaceae</taxon>
        <taxon>Candida/Lodderomyces clade</taxon>
        <taxon>Candida</taxon>
    </lineage>
</organism>
<sequence length="211" mass="22674">MRSFVVLSVLLIQIVLGGSPTGGYAPGKVTCPNDKVTRSALEGIGADEKSYIDERYKIAKSEMTTFLKNANMSDFDVDSFMEQYNPTIGIAFSGGGYRAMLSGAGAMKALDSRSDKPSVLGGILQSANYMVGLSGGAWLVGSVASNDFISIDKILGQDKLWNLKNSLFAYNGFFGVISNAVMWTKINIQVKLKFLFGSTISLTDIYGRALS</sequence>
<dbReference type="PROSITE" id="PS51210">
    <property type="entry name" value="PLA2C"/>
    <property type="match status" value="1"/>
</dbReference>
<evidence type="ECO:0000313" key="11">
    <source>
        <dbReference type="EMBL" id="EER34077.1"/>
    </source>
</evidence>
<dbReference type="GO" id="GO:0005783">
    <property type="term" value="C:endoplasmic reticulum"/>
    <property type="evidence" value="ECO:0007669"/>
    <property type="project" value="TreeGrafter"/>
</dbReference>
<dbReference type="GO" id="GO:0004623">
    <property type="term" value="F:phospholipase A2 activity"/>
    <property type="evidence" value="ECO:0007669"/>
    <property type="project" value="TreeGrafter"/>
</dbReference>
<dbReference type="STRING" id="294747.C5M923"/>
<keyword evidence="12" id="KW-1185">Reference proteome</keyword>
<dbReference type="AlphaFoldDB" id="C5M923"/>
<feature type="domain" description="PLA2c" evidence="10">
    <location>
        <begin position="30"/>
        <end position="211"/>
    </location>
</feature>
<dbReference type="OrthoDB" id="4084751at2759"/>
<evidence type="ECO:0000256" key="3">
    <source>
        <dbReference type="ARBA" id="ARBA00022729"/>
    </source>
</evidence>
<protein>
    <recommendedName>
        <fullName evidence="2 9">Lysophospholipase</fullName>
        <ecNumber evidence="2 9">3.1.1.5</ecNumber>
    </recommendedName>
</protein>
<dbReference type="KEGG" id="ctp:CTRG_02895"/>
<dbReference type="eggNOG" id="KOG1325">
    <property type="taxonomic scope" value="Eukaryota"/>
</dbReference>
<proteinExistence type="inferred from homology"/>
<dbReference type="Pfam" id="PF01735">
    <property type="entry name" value="PLA2_B"/>
    <property type="match status" value="1"/>
</dbReference>